<feature type="region of interest" description="Disordered" evidence="2">
    <location>
        <begin position="1"/>
        <end position="44"/>
    </location>
</feature>
<dbReference type="InterPro" id="IPR022018">
    <property type="entry name" value="GIT1_C"/>
</dbReference>
<dbReference type="InterPro" id="IPR039892">
    <property type="entry name" value="Spa2/Sph1"/>
</dbReference>
<keyword evidence="5" id="KW-1185">Reference proteome</keyword>
<feature type="domain" description="GIT Spa2 homology (SHD)" evidence="3">
    <location>
        <begin position="75"/>
        <end position="106"/>
    </location>
</feature>
<dbReference type="Pfam" id="PF23742">
    <property type="entry name" value="VBS_C3G9"/>
    <property type="match status" value="1"/>
</dbReference>
<organism evidence="4 5">
    <name type="scientific">Multifurca ochricompacta</name>
    <dbReference type="NCBI Taxonomy" id="376703"/>
    <lineage>
        <taxon>Eukaryota</taxon>
        <taxon>Fungi</taxon>
        <taxon>Dikarya</taxon>
        <taxon>Basidiomycota</taxon>
        <taxon>Agaricomycotina</taxon>
        <taxon>Agaricomycetes</taxon>
        <taxon>Russulales</taxon>
        <taxon>Russulaceae</taxon>
        <taxon>Multifurca</taxon>
    </lineage>
</organism>
<dbReference type="Pfam" id="PF08518">
    <property type="entry name" value="GIT_SHD"/>
    <property type="match status" value="2"/>
</dbReference>
<dbReference type="PANTHER" id="PTHR21601:SF0">
    <property type="entry name" value="PROTEIN SPA2-RELATED"/>
    <property type="match status" value="1"/>
</dbReference>
<gene>
    <name evidence="4" type="ORF">B0F90DRAFT_1817058</name>
</gene>
<keyword evidence="1" id="KW-0677">Repeat</keyword>
<name>A0AAD4M6N5_9AGAM</name>
<dbReference type="Proteomes" id="UP001203297">
    <property type="component" value="Unassembled WGS sequence"/>
</dbReference>
<dbReference type="GO" id="GO:1902716">
    <property type="term" value="C:cell cortex of growing cell tip"/>
    <property type="evidence" value="ECO:0007669"/>
    <property type="project" value="TreeGrafter"/>
</dbReference>
<dbReference type="EMBL" id="WTXG01000014">
    <property type="protein sequence ID" value="KAI0301592.1"/>
    <property type="molecule type" value="Genomic_DNA"/>
</dbReference>
<feature type="region of interest" description="Disordered" evidence="2">
    <location>
        <begin position="389"/>
        <end position="410"/>
    </location>
</feature>
<feature type="region of interest" description="Disordered" evidence="2">
    <location>
        <begin position="145"/>
        <end position="320"/>
    </location>
</feature>
<feature type="compositionally biased region" description="Polar residues" evidence="2">
    <location>
        <begin position="246"/>
        <end position="258"/>
    </location>
</feature>
<reference evidence="4" key="1">
    <citation type="journal article" date="2022" name="New Phytol.">
        <title>Evolutionary transition to the ectomycorrhizal habit in the genomes of a hyperdiverse lineage of mushroom-forming fungi.</title>
        <authorList>
            <person name="Looney B."/>
            <person name="Miyauchi S."/>
            <person name="Morin E."/>
            <person name="Drula E."/>
            <person name="Courty P.E."/>
            <person name="Kohler A."/>
            <person name="Kuo A."/>
            <person name="LaButti K."/>
            <person name="Pangilinan J."/>
            <person name="Lipzen A."/>
            <person name="Riley R."/>
            <person name="Andreopoulos W."/>
            <person name="He G."/>
            <person name="Johnson J."/>
            <person name="Nolan M."/>
            <person name="Tritt A."/>
            <person name="Barry K.W."/>
            <person name="Grigoriev I.V."/>
            <person name="Nagy L.G."/>
            <person name="Hibbett D."/>
            <person name="Henrissat B."/>
            <person name="Matheny P.B."/>
            <person name="Labbe J."/>
            <person name="Martin F.M."/>
        </authorList>
    </citation>
    <scope>NUCLEOTIDE SEQUENCE</scope>
    <source>
        <strain evidence="4">BPL690</strain>
    </source>
</reference>
<feature type="compositionally biased region" description="Basic and acidic residues" evidence="2">
    <location>
        <begin position="311"/>
        <end position="320"/>
    </location>
</feature>
<dbReference type="InterPro" id="IPR013724">
    <property type="entry name" value="GIT_SHD"/>
</dbReference>
<feature type="compositionally biased region" description="Polar residues" evidence="2">
    <location>
        <begin position="1"/>
        <end position="26"/>
    </location>
</feature>
<accession>A0AAD4M6N5</accession>
<evidence type="ECO:0000313" key="5">
    <source>
        <dbReference type="Proteomes" id="UP001203297"/>
    </source>
</evidence>
<feature type="compositionally biased region" description="Acidic residues" evidence="2">
    <location>
        <begin position="281"/>
        <end position="293"/>
    </location>
</feature>
<dbReference type="SMART" id="SM00555">
    <property type="entry name" value="GIT"/>
    <property type="match status" value="2"/>
</dbReference>
<evidence type="ECO:0000256" key="2">
    <source>
        <dbReference type="SAM" id="MobiDB-lite"/>
    </source>
</evidence>
<evidence type="ECO:0000313" key="4">
    <source>
        <dbReference type="EMBL" id="KAI0301592.1"/>
    </source>
</evidence>
<protein>
    <recommendedName>
        <fullName evidence="3">GIT Spa2 homology (SHD) domain-containing protein</fullName>
    </recommendedName>
</protein>
<evidence type="ECO:0000256" key="1">
    <source>
        <dbReference type="ARBA" id="ARBA00022737"/>
    </source>
</evidence>
<dbReference type="GO" id="GO:0005078">
    <property type="term" value="F:MAP-kinase scaffold activity"/>
    <property type="evidence" value="ECO:0007669"/>
    <property type="project" value="TreeGrafter"/>
</dbReference>
<feature type="region of interest" description="Disordered" evidence="2">
    <location>
        <begin position="696"/>
        <end position="740"/>
    </location>
</feature>
<feature type="domain" description="GIT Spa2 homology (SHD)" evidence="3">
    <location>
        <begin position="113"/>
        <end position="143"/>
    </location>
</feature>
<dbReference type="PANTHER" id="PTHR21601">
    <property type="entry name" value="SPA2 PROTEIN"/>
    <property type="match status" value="1"/>
</dbReference>
<feature type="compositionally biased region" description="Basic and acidic residues" evidence="2">
    <location>
        <begin position="27"/>
        <end position="36"/>
    </location>
</feature>
<proteinExistence type="predicted"/>
<dbReference type="Pfam" id="PF12205">
    <property type="entry name" value="GIT1_C"/>
    <property type="match status" value="1"/>
</dbReference>
<sequence>MKRSGSSARVPSPTNTTFSGISSYRTDSYRPLRDKSSISSPPLDPRLIARSHFDELSRYLASYLAKEPANSRSTARQKLTRLTRQQFQELSTDVYDELIGERTIQIPIKRNQARQKLATLPTARFKDLSSDVYYELVRRYPEFKEDPSDISLTSPGSTYDDFPSPDFPTAPRERDREPLVPTRFGRTSEGRERPPSGGARPRRSQDDYNPPAIGRRSDDPYGEASPNEPLSDRDPYVSSSRRKPSQDTTATSRSQQQDLGRRPSIATEEDIEVPYGRGESAPEDGDGETDEVEGGLGALARRLIQDPDTDGGGRSDDYYDKVSFGRGSVASDRSARVGGGRVSAALNEDNEKMRREYEFRIATMQSRIASLEREIEDSDIRARQLEQSDLRVKQSEEELDKSRRRAEEQSTTILSLQKELDSVREESQRFRDREVRRTQQDEEELQILRERCERLEERTSATDAEVVEQLRADMEGLIAEVSDLSRRNDELMTSKDSDLVVIRDLDVQLKEYKRKYEQAKTELRSVKATSALYLQKPKFDDQLPVSVDGAIPDVHLTAFLTAIDSLLSAGRSNTPTRVLTPMKSVVNAVTAILDDVRSHSRRHSDPEGLHALEDRVEATLSNLVVASKTHATSSGLSPVSLLDAAASHVSAAITELGRVVLLRRATKAEQEQFAPPSAGIATNGFTPGLRTVEEARSSLGHQRGLSEASSRRSEQERETARDERELLTHSESSSDDSSAAPTIFDQSAVNAVGVISPDSAAAEGSEDAWTELKPYLEAQTESIIYAIQSVLSGVRSPTPSPTLNENLTQIITIVSSIVAVCHDNLPASQARQGGDILRELSEHANKLSEMQALPEVTKESRQVMAKSSFAIANAMKVLQKL</sequence>
<feature type="compositionally biased region" description="Basic and acidic residues" evidence="2">
    <location>
        <begin position="709"/>
        <end position="728"/>
    </location>
</feature>
<comment type="caution">
    <text evidence="4">The sequence shown here is derived from an EMBL/GenBank/DDBJ whole genome shotgun (WGS) entry which is preliminary data.</text>
</comment>
<evidence type="ECO:0000259" key="3">
    <source>
        <dbReference type="SMART" id="SM00555"/>
    </source>
</evidence>
<dbReference type="GO" id="GO:0005826">
    <property type="term" value="C:actomyosin contractile ring"/>
    <property type="evidence" value="ECO:0007669"/>
    <property type="project" value="TreeGrafter"/>
</dbReference>
<dbReference type="InterPro" id="IPR056439">
    <property type="entry name" value="VBS_C3G9"/>
</dbReference>
<dbReference type="AlphaFoldDB" id="A0AAD4M6N5"/>